<proteinExistence type="predicted"/>
<evidence type="ECO:0000256" key="1">
    <source>
        <dbReference type="SAM" id="MobiDB-lite"/>
    </source>
</evidence>
<evidence type="ECO:0000256" key="2">
    <source>
        <dbReference type="SAM" id="SignalP"/>
    </source>
</evidence>
<organism evidence="3 4">
    <name type="scientific">Paenibacillus auburnensis</name>
    <dbReference type="NCBI Taxonomy" id="2905649"/>
    <lineage>
        <taxon>Bacteria</taxon>
        <taxon>Bacillati</taxon>
        <taxon>Bacillota</taxon>
        <taxon>Bacilli</taxon>
        <taxon>Bacillales</taxon>
        <taxon>Paenibacillaceae</taxon>
        <taxon>Paenibacillus</taxon>
    </lineage>
</organism>
<evidence type="ECO:0008006" key="5">
    <source>
        <dbReference type="Google" id="ProtNLM"/>
    </source>
</evidence>
<evidence type="ECO:0000313" key="4">
    <source>
        <dbReference type="Proteomes" id="UP000838324"/>
    </source>
</evidence>
<comment type="caution">
    <text evidence="3">The sequence shown here is derived from an EMBL/GenBank/DDBJ whole genome shotgun (WGS) entry which is preliminary data.</text>
</comment>
<dbReference type="InterPro" id="IPR019076">
    <property type="entry name" value="Spore_lipoprot_YhcN/YlaJ-like"/>
</dbReference>
<gene>
    <name evidence="3" type="ORF">PAECIP111892_03630</name>
</gene>
<dbReference type="RefSeq" id="WP_236335374.1">
    <property type="nucleotide sequence ID" value="NZ_CAKMMG010000005.1"/>
</dbReference>
<accession>A0ABM9CEY7</accession>
<dbReference type="Pfam" id="PF09580">
    <property type="entry name" value="Spore_YhcN_YlaJ"/>
    <property type="match status" value="2"/>
</dbReference>
<name>A0ABM9CEY7_9BACL</name>
<dbReference type="EMBL" id="CAKMMG010000005">
    <property type="protein sequence ID" value="CAH1211732.1"/>
    <property type="molecule type" value="Genomic_DNA"/>
</dbReference>
<feature type="signal peptide" evidence="2">
    <location>
        <begin position="1"/>
        <end position="29"/>
    </location>
</feature>
<reference evidence="3" key="1">
    <citation type="submission" date="2022-01" db="EMBL/GenBank/DDBJ databases">
        <authorList>
            <person name="Criscuolo A."/>
        </authorList>
    </citation>
    <scope>NUCLEOTIDE SEQUENCE</scope>
    <source>
        <strain evidence="3">CIP111892</strain>
    </source>
</reference>
<evidence type="ECO:0000313" key="3">
    <source>
        <dbReference type="EMBL" id="CAH1211732.1"/>
    </source>
</evidence>
<dbReference type="PROSITE" id="PS51257">
    <property type="entry name" value="PROKAR_LIPOPROTEIN"/>
    <property type="match status" value="1"/>
</dbReference>
<keyword evidence="2" id="KW-0732">Signal</keyword>
<sequence length="307" mass="31956">MLRSKLSTSVTAALLLGMVSLTGCGTNNSANSTDVQPNSVRGTHDGRIQVNSVKNNNNSYDKMEMSQELADRVAAMPEVSTANVMVVGTSAYVAVKLDETNGKPNTLGTNNRTYNNGNRFQNNTSGMLSGTGGPMTNGMGAGNGTGGRGTVNGTPGMTGMGGSMNGIPQSNTGTGTVGGAGTANPGAYPGNGGNGILSGSNYTDGTRMKRDIDDSMGTGIGTRSVAPNNSYQMNDNNDLTTDMKDRIASVVRKQNTGIRNVYVSANPDFVERADYYAQEFRAGHPLKGFAKEFGTMVERIFPANSGK</sequence>
<feature type="compositionally biased region" description="Low complexity" evidence="1">
    <location>
        <begin position="105"/>
        <end position="122"/>
    </location>
</feature>
<feature type="chain" id="PRO_5045707810" description="YhcN/YlaJ family sporulation lipoprotein" evidence="2">
    <location>
        <begin position="30"/>
        <end position="307"/>
    </location>
</feature>
<protein>
    <recommendedName>
        <fullName evidence="5">YhcN/YlaJ family sporulation lipoprotein</fullName>
    </recommendedName>
</protein>
<dbReference type="Proteomes" id="UP000838324">
    <property type="component" value="Unassembled WGS sequence"/>
</dbReference>
<feature type="region of interest" description="Disordered" evidence="1">
    <location>
        <begin position="103"/>
        <end position="122"/>
    </location>
</feature>
<keyword evidence="4" id="KW-1185">Reference proteome</keyword>